<dbReference type="Pfam" id="PF05559">
    <property type="entry name" value="DUF763"/>
    <property type="match status" value="1"/>
</dbReference>
<evidence type="ECO:0000313" key="2">
    <source>
        <dbReference type="Proteomes" id="UP000229307"/>
    </source>
</evidence>
<evidence type="ECO:0000313" key="1">
    <source>
        <dbReference type="EMBL" id="PIZ17201.1"/>
    </source>
</evidence>
<dbReference type="PANTHER" id="PTHR38597">
    <property type="entry name" value="BLL3834 PROTEIN"/>
    <property type="match status" value="1"/>
</dbReference>
<proteinExistence type="predicted"/>
<reference evidence="2" key="1">
    <citation type="submission" date="2017-09" db="EMBL/GenBank/DDBJ databases">
        <title>Depth-based differentiation of microbial function through sediment-hosted aquifers and enrichment of novel symbionts in the deep terrestrial subsurface.</title>
        <authorList>
            <person name="Probst A.J."/>
            <person name="Ladd B."/>
            <person name="Jarett J.K."/>
            <person name="Geller-Mcgrath D.E."/>
            <person name="Sieber C.M.K."/>
            <person name="Emerson J.B."/>
            <person name="Anantharaman K."/>
            <person name="Thomas B.C."/>
            <person name="Malmstrom R."/>
            <person name="Stieglmeier M."/>
            <person name="Klingl A."/>
            <person name="Woyke T."/>
            <person name="Ryan C.M."/>
            <person name="Banfield J.F."/>
        </authorList>
    </citation>
    <scope>NUCLEOTIDE SEQUENCE [LARGE SCALE GENOMIC DNA]</scope>
</reference>
<organism evidence="1 2">
    <name type="scientific">Candidatus Desantisbacteria bacterium CG_4_10_14_0_8_um_filter_48_22</name>
    <dbReference type="NCBI Taxonomy" id="1974543"/>
    <lineage>
        <taxon>Bacteria</taxon>
        <taxon>Candidatus Desantisiibacteriota</taxon>
    </lineage>
</organism>
<name>A0A2M7SCI3_9BACT</name>
<gene>
    <name evidence="1" type="ORF">COY52_05005</name>
</gene>
<dbReference type="Proteomes" id="UP000229307">
    <property type="component" value="Unassembled WGS sequence"/>
</dbReference>
<comment type="caution">
    <text evidence="1">The sequence shown here is derived from an EMBL/GenBank/DDBJ whole genome shotgun (WGS) entry which is preliminary data.</text>
</comment>
<protein>
    <submittedName>
        <fullName evidence="1">DUF763 domain-containing protein</fullName>
    </submittedName>
</protein>
<sequence>MERTGYADLPLHGGKCPRWLFQRMEKLARVLSEIIVYEFGPAELLARLSDPFFFQALGCVLGFDWHSSGVTTTVCGALKEGLKDAGKDMGIFVAGGKGGTSRKTPAEIDAAGRYLSIDASKLIYASKMSAKVDNTALQDGFQLYHHCFIFTKDGRWTVVQQGMNDTVHKARRYHWLGEAVKDFVNEPHSAICCDTKTEVLDLTASESAQARDTSAEQARRNPDAVLEELKKIQSLAMPQRHPVLKEDINPDRLYKTFIKTYERQPQNFEALLSIEGVGPKTVRALALISELVYGSAASRKDPARFSFAHGGKDGFPFPVDRKVYDRSIQILRSALDKAKLDDREKLGAFRRLQAWK</sequence>
<dbReference type="EMBL" id="PFMR01000136">
    <property type="protein sequence ID" value="PIZ17201.1"/>
    <property type="molecule type" value="Genomic_DNA"/>
</dbReference>
<dbReference type="AlphaFoldDB" id="A0A2M7SCI3"/>
<accession>A0A2M7SCI3</accession>
<dbReference type="InterPro" id="IPR008482">
    <property type="entry name" value="DUF763"/>
</dbReference>
<dbReference type="PANTHER" id="PTHR38597:SF1">
    <property type="entry name" value="BLL3834 PROTEIN"/>
    <property type="match status" value="1"/>
</dbReference>